<dbReference type="RefSeq" id="WP_370824996.1">
    <property type="nucleotide sequence ID" value="NZ_JBHTLH010000008.1"/>
</dbReference>
<reference evidence="2" key="1">
    <citation type="journal article" date="2019" name="Int. J. Syst. Evol. Microbiol.">
        <title>The Global Catalogue of Microorganisms (GCM) 10K type strain sequencing project: providing services to taxonomists for standard genome sequencing and annotation.</title>
        <authorList>
            <consortium name="The Broad Institute Genomics Platform"/>
            <consortium name="The Broad Institute Genome Sequencing Center for Infectious Disease"/>
            <person name="Wu L."/>
            <person name="Ma J."/>
        </authorList>
    </citation>
    <scope>NUCLEOTIDE SEQUENCE [LARGE SCALE GENOMIC DNA]</scope>
    <source>
        <strain evidence="2">CCUG 71848</strain>
    </source>
</reference>
<proteinExistence type="predicted"/>
<accession>A0ABW3PG87</accession>
<protein>
    <submittedName>
        <fullName evidence="1">Uncharacterized protein</fullName>
    </submittedName>
</protein>
<comment type="caution">
    <text evidence="1">The sequence shown here is derived from an EMBL/GenBank/DDBJ whole genome shotgun (WGS) entry which is preliminary data.</text>
</comment>
<organism evidence="1 2">
    <name type="scientific">Lentilactobacillus raoultii</name>
    <dbReference type="NCBI Taxonomy" id="1987503"/>
    <lineage>
        <taxon>Bacteria</taxon>
        <taxon>Bacillati</taxon>
        <taxon>Bacillota</taxon>
        <taxon>Bacilli</taxon>
        <taxon>Lactobacillales</taxon>
        <taxon>Lactobacillaceae</taxon>
        <taxon>Lentilactobacillus</taxon>
    </lineage>
</organism>
<gene>
    <name evidence="1" type="ORF">ACFQ22_02845</name>
</gene>
<evidence type="ECO:0000313" key="2">
    <source>
        <dbReference type="Proteomes" id="UP001597156"/>
    </source>
</evidence>
<dbReference type="EMBL" id="JBHTLH010000008">
    <property type="protein sequence ID" value="MFD1124302.1"/>
    <property type="molecule type" value="Genomic_DNA"/>
</dbReference>
<name>A0ABW3PG87_9LACO</name>
<sequence>MADEKAAPNYEKQLAQLEAGEIDKIVIHPEEFMTFQAAYMNFDKRKRLIGTAGQGGVVTYVFERDEQTKKS</sequence>
<dbReference type="Proteomes" id="UP001597156">
    <property type="component" value="Unassembled WGS sequence"/>
</dbReference>
<evidence type="ECO:0000313" key="1">
    <source>
        <dbReference type="EMBL" id="MFD1124302.1"/>
    </source>
</evidence>
<keyword evidence="2" id="KW-1185">Reference proteome</keyword>